<sequence>MDSVCGLRRERVLWNCWTQLTMHIHYRHDDSHSGLMVSQTDLQLLSPILGALFEPVANNQAAAYICWIYYYRYLLLALLAKIYEAQKKVV</sequence>
<proteinExistence type="predicted"/>
<gene>
    <name evidence="1" type="ORF">XELAEV_18011349mg</name>
</gene>
<protein>
    <submittedName>
        <fullName evidence="1">Uncharacterized protein</fullName>
    </submittedName>
</protein>
<evidence type="ECO:0000313" key="2">
    <source>
        <dbReference type="Proteomes" id="UP000694892"/>
    </source>
</evidence>
<evidence type="ECO:0000313" key="1">
    <source>
        <dbReference type="EMBL" id="OCT93674.1"/>
    </source>
</evidence>
<reference evidence="2" key="1">
    <citation type="journal article" date="2016" name="Nature">
        <title>Genome evolution in the allotetraploid frog Xenopus laevis.</title>
        <authorList>
            <person name="Session A.M."/>
            <person name="Uno Y."/>
            <person name="Kwon T."/>
            <person name="Chapman J.A."/>
            <person name="Toyoda A."/>
            <person name="Takahashi S."/>
            <person name="Fukui A."/>
            <person name="Hikosaka A."/>
            <person name="Suzuki A."/>
            <person name="Kondo M."/>
            <person name="van Heeringen S.J."/>
            <person name="Quigley I."/>
            <person name="Heinz S."/>
            <person name="Ogino H."/>
            <person name="Ochi H."/>
            <person name="Hellsten U."/>
            <person name="Lyons J.B."/>
            <person name="Simakov O."/>
            <person name="Putnam N."/>
            <person name="Stites J."/>
            <person name="Kuroki Y."/>
            <person name="Tanaka T."/>
            <person name="Michiue T."/>
            <person name="Watanabe M."/>
            <person name="Bogdanovic O."/>
            <person name="Lister R."/>
            <person name="Georgiou G."/>
            <person name="Paranjpe S.S."/>
            <person name="van Kruijsbergen I."/>
            <person name="Shu S."/>
            <person name="Carlson J."/>
            <person name="Kinoshita T."/>
            <person name="Ohta Y."/>
            <person name="Mawaribuchi S."/>
            <person name="Jenkins J."/>
            <person name="Grimwood J."/>
            <person name="Schmutz J."/>
            <person name="Mitros T."/>
            <person name="Mozaffari S.V."/>
            <person name="Suzuki Y."/>
            <person name="Haramoto Y."/>
            <person name="Yamamoto T.S."/>
            <person name="Takagi C."/>
            <person name="Heald R."/>
            <person name="Miller K."/>
            <person name="Haudenschild C."/>
            <person name="Kitzman J."/>
            <person name="Nakayama T."/>
            <person name="Izutsu Y."/>
            <person name="Robert J."/>
            <person name="Fortriede J."/>
            <person name="Burns K."/>
            <person name="Lotay V."/>
            <person name="Karimi K."/>
            <person name="Yasuoka Y."/>
            <person name="Dichmann D.S."/>
            <person name="Flajnik M.F."/>
            <person name="Houston D.W."/>
            <person name="Shendure J."/>
            <person name="DuPasquier L."/>
            <person name="Vize P.D."/>
            <person name="Zorn A.M."/>
            <person name="Ito M."/>
            <person name="Marcotte E.M."/>
            <person name="Wallingford J.B."/>
            <person name="Ito Y."/>
            <person name="Asashima M."/>
            <person name="Ueno N."/>
            <person name="Matsuda Y."/>
            <person name="Veenstra G.J."/>
            <person name="Fujiyama A."/>
            <person name="Harland R.M."/>
            <person name="Taira M."/>
            <person name="Rokhsar D.S."/>
        </authorList>
    </citation>
    <scope>NUCLEOTIDE SEQUENCE [LARGE SCALE GENOMIC DNA]</scope>
    <source>
        <strain evidence="2">J</strain>
    </source>
</reference>
<dbReference type="AlphaFoldDB" id="A0A974DKI8"/>
<dbReference type="Proteomes" id="UP000694892">
    <property type="component" value="Chromosome 2L"/>
</dbReference>
<organism evidence="1 2">
    <name type="scientific">Xenopus laevis</name>
    <name type="common">African clawed frog</name>
    <dbReference type="NCBI Taxonomy" id="8355"/>
    <lineage>
        <taxon>Eukaryota</taxon>
        <taxon>Metazoa</taxon>
        <taxon>Chordata</taxon>
        <taxon>Craniata</taxon>
        <taxon>Vertebrata</taxon>
        <taxon>Euteleostomi</taxon>
        <taxon>Amphibia</taxon>
        <taxon>Batrachia</taxon>
        <taxon>Anura</taxon>
        <taxon>Pipoidea</taxon>
        <taxon>Pipidae</taxon>
        <taxon>Xenopodinae</taxon>
        <taxon>Xenopus</taxon>
        <taxon>Xenopus</taxon>
    </lineage>
</organism>
<accession>A0A974DKI8</accession>
<dbReference type="EMBL" id="CM004468">
    <property type="protein sequence ID" value="OCT93674.1"/>
    <property type="molecule type" value="Genomic_DNA"/>
</dbReference>
<name>A0A974DKI8_XENLA</name>